<keyword evidence="4" id="KW-1185">Reference proteome</keyword>
<dbReference type="Pfam" id="PF02931">
    <property type="entry name" value="Neur_chan_LBD"/>
    <property type="match status" value="1"/>
</dbReference>
<evidence type="ECO:0000259" key="2">
    <source>
        <dbReference type="Pfam" id="PF02931"/>
    </source>
</evidence>
<dbReference type="CDD" id="cd18989">
    <property type="entry name" value="LGIC_ECD_cation"/>
    <property type="match status" value="1"/>
</dbReference>
<sequence length="264" mass="30680">MGYDKFARPVAHDQRTEVDIFVILKHVDVDEFRGVMSLDVWLKMFWTDPKLKWKPSQYGNLTTLFVADHEIWQPDLMLYNSASRPDLASSGHDAPYLVVAPDGGVIWVPTTRLETYCDLDLRRWPFDEHTCEYRLGSWVFDKSALDLVTHNDTFTHELHVDAEQWRLLDIHFERKEVLYDNYPESFVDVCLSVTARRRGTAYYSVITGPLSASFFLLLFSFFVPYHRVERLVLHAVNILMLTVALAYMTQVVPILTQKPPYVGT</sequence>
<reference evidence="3" key="1">
    <citation type="submission" date="2022-12" db="EMBL/GenBank/DDBJ databases">
        <title>Chromosome-level genome assembly of the bean flower thrips Megalurothrips usitatus.</title>
        <authorList>
            <person name="Ma L."/>
            <person name="Liu Q."/>
            <person name="Li H."/>
            <person name="Cai W."/>
        </authorList>
    </citation>
    <scope>NUCLEOTIDE SEQUENCE</scope>
    <source>
        <strain evidence="3">Cailab_2022a</strain>
    </source>
</reference>
<dbReference type="Gene3D" id="2.70.170.10">
    <property type="entry name" value="Neurotransmitter-gated ion-channel ligand-binding domain"/>
    <property type="match status" value="1"/>
</dbReference>
<evidence type="ECO:0000313" key="4">
    <source>
        <dbReference type="Proteomes" id="UP001075354"/>
    </source>
</evidence>
<dbReference type="GO" id="GO:0005230">
    <property type="term" value="F:extracellular ligand-gated monoatomic ion channel activity"/>
    <property type="evidence" value="ECO:0007669"/>
    <property type="project" value="InterPro"/>
</dbReference>
<comment type="caution">
    <text evidence="3">The sequence shown here is derived from an EMBL/GenBank/DDBJ whole genome shotgun (WGS) entry which is preliminary data.</text>
</comment>
<dbReference type="InterPro" id="IPR006201">
    <property type="entry name" value="Neur_channel"/>
</dbReference>
<feature type="transmembrane region" description="Helical" evidence="1">
    <location>
        <begin position="201"/>
        <end position="225"/>
    </location>
</feature>
<name>A0AAV7X3X9_9NEOP</name>
<organism evidence="3 4">
    <name type="scientific">Megalurothrips usitatus</name>
    <name type="common">bean blossom thrips</name>
    <dbReference type="NCBI Taxonomy" id="439358"/>
    <lineage>
        <taxon>Eukaryota</taxon>
        <taxon>Metazoa</taxon>
        <taxon>Ecdysozoa</taxon>
        <taxon>Arthropoda</taxon>
        <taxon>Hexapoda</taxon>
        <taxon>Insecta</taxon>
        <taxon>Pterygota</taxon>
        <taxon>Neoptera</taxon>
        <taxon>Paraneoptera</taxon>
        <taxon>Thysanoptera</taxon>
        <taxon>Terebrantia</taxon>
        <taxon>Thripoidea</taxon>
        <taxon>Thripidae</taxon>
        <taxon>Megalurothrips</taxon>
    </lineage>
</organism>
<evidence type="ECO:0000313" key="3">
    <source>
        <dbReference type="EMBL" id="KAJ1519347.1"/>
    </source>
</evidence>
<keyword evidence="1" id="KW-0812">Transmembrane</keyword>
<accession>A0AAV7X3X9</accession>
<dbReference type="PANTHER" id="PTHR18945">
    <property type="entry name" value="NEUROTRANSMITTER GATED ION CHANNEL"/>
    <property type="match status" value="1"/>
</dbReference>
<dbReference type="SUPFAM" id="SSF63712">
    <property type="entry name" value="Nicotinic receptor ligand binding domain-like"/>
    <property type="match status" value="1"/>
</dbReference>
<keyword evidence="1" id="KW-1133">Transmembrane helix</keyword>
<dbReference type="GO" id="GO:0004888">
    <property type="term" value="F:transmembrane signaling receptor activity"/>
    <property type="evidence" value="ECO:0007669"/>
    <property type="project" value="InterPro"/>
</dbReference>
<dbReference type="Proteomes" id="UP001075354">
    <property type="component" value="Chromosome 16"/>
</dbReference>
<dbReference type="AlphaFoldDB" id="A0AAV7X3X9"/>
<dbReference type="EMBL" id="JAPTSV010000016">
    <property type="protein sequence ID" value="KAJ1519347.1"/>
    <property type="molecule type" value="Genomic_DNA"/>
</dbReference>
<dbReference type="InterPro" id="IPR006202">
    <property type="entry name" value="Neur_chan_lig-bd"/>
</dbReference>
<dbReference type="GO" id="GO:0016020">
    <property type="term" value="C:membrane"/>
    <property type="evidence" value="ECO:0007669"/>
    <property type="project" value="InterPro"/>
</dbReference>
<keyword evidence="1" id="KW-0472">Membrane</keyword>
<dbReference type="FunFam" id="2.70.170.10:FF:000028">
    <property type="entry name" value="AcetylCholine Receptor"/>
    <property type="match status" value="1"/>
</dbReference>
<proteinExistence type="predicted"/>
<protein>
    <recommendedName>
        <fullName evidence="2">Neurotransmitter-gated ion-channel ligand-binding domain-containing protein</fullName>
    </recommendedName>
</protein>
<evidence type="ECO:0000256" key="1">
    <source>
        <dbReference type="SAM" id="Phobius"/>
    </source>
</evidence>
<dbReference type="InterPro" id="IPR036734">
    <property type="entry name" value="Neur_chan_lig-bd_sf"/>
</dbReference>
<feature type="transmembrane region" description="Helical" evidence="1">
    <location>
        <begin position="231"/>
        <end position="248"/>
    </location>
</feature>
<feature type="domain" description="Neurotransmitter-gated ion-channel ligand-binding" evidence="2">
    <location>
        <begin position="2"/>
        <end position="198"/>
    </location>
</feature>
<dbReference type="PRINTS" id="PR00252">
    <property type="entry name" value="NRIONCHANNEL"/>
</dbReference>
<gene>
    <name evidence="3" type="ORF">ONE63_004644</name>
</gene>